<dbReference type="EMBL" id="CAXKWB010004761">
    <property type="protein sequence ID" value="CAL4075250.1"/>
    <property type="molecule type" value="Genomic_DNA"/>
</dbReference>
<dbReference type="AlphaFoldDB" id="A0AAV2Q8P1"/>
<keyword evidence="2" id="KW-0325">Glycoprotein</keyword>
<dbReference type="SMART" id="SM00477">
    <property type="entry name" value="NUC"/>
    <property type="match status" value="1"/>
</dbReference>
<evidence type="ECO:0000313" key="7">
    <source>
        <dbReference type="Proteomes" id="UP001497623"/>
    </source>
</evidence>
<dbReference type="Gene3D" id="3.40.570.10">
    <property type="entry name" value="Extracellular Endonuclease, subunit A"/>
    <property type="match status" value="1"/>
</dbReference>
<dbReference type="InterPro" id="IPR020821">
    <property type="entry name" value="ENPP1-3/EXOG-like_nuc-like"/>
</dbReference>
<dbReference type="PANTHER" id="PTHR10151:SF114">
    <property type="entry name" value="ECTONUCLEOTIDE PYROPHOSPHATASE_PHOSPHODIESTERASE C27A7.3"/>
    <property type="match status" value="1"/>
</dbReference>
<dbReference type="Pfam" id="PF01663">
    <property type="entry name" value="Phosphodiest"/>
    <property type="match status" value="1"/>
</dbReference>
<dbReference type="Pfam" id="PF01223">
    <property type="entry name" value="Endonuclease_NS"/>
    <property type="match status" value="1"/>
</dbReference>
<dbReference type="GO" id="GO:0046872">
    <property type="term" value="F:metal ion binding"/>
    <property type="evidence" value="ECO:0007669"/>
    <property type="project" value="InterPro"/>
</dbReference>
<evidence type="ECO:0000313" key="6">
    <source>
        <dbReference type="EMBL" id="CAL4075250.1"/>
    </source>
</evidence>
<dbReference type="GO" id="GO:0003676">
    <property type="term" value="F:nucleic acid binding"/>
    <property type="evidence" value="ECO:0007669"/>
    <property type="project" value="InterPro"/>
</dbReference>
<proteinExistence type="predicted"/>
<reference evidence="6 7" key="1">
    <citation type="submission" date="2024-05" db="EMBL/GenBank/DDBJ databases">
        <authorList>
            <person name="Wallberg A."/>
        </authorList>
    </citation>
    <scope>NUCLEOTIDE SEQUENCE [LARGE SCALE GENOMIC DNA]</scope>
</reference>
<dbReference type="InterPro" id="IPR002591">
    <property type="entry name" value="Phosphodiest/P_Trfase"/>
</dbReference>
<dbReference type="InterPro" id="IPR044929">
    <property type="entry name" value="DNA/RNA_non-sp_Endonuclease_sf"/>
</dbReference>
<dbReference type="GO" id="GO:0016787">
    <property type="term" value="F:hydrolase activity"/>
    <property type="evidence" value="ECO:0007669"/>
    <property type="project" value="UniProtKB-KW"/>
</dbReference>
<feature type="non-terminal residue" evidence="6">
    <location>
        <position position="733"/>
    </location>
</feature>
<dbReference type="InterPro" id="IPR001604">
    <property type="entry name" value="Endo_G_ENPP1-like_dom"/>
</dbReference>
<keyword evidence="1" id="KW-0378">Hydrolase</keyword>
<feature type="domain" description="ENPP1-3/EXOG-like endonuclease/phosphodiesterase" evidence="5">
    <location>
        <begin position="506"/>
        <end position="718"/>
    </location>
</feature>
<evidence type="ECO:0000256" key="4">
    <source>
        <dbReference type="SAM" id="Phobius"/>
    </source>
</evidence>
<organism evidence="6 7">
    <name type="scientific">Meganyctiphanes norvegica</name>
    <name type="common">Northern krill</name>
    <name type="synonym">Thysanopoda norvegica</name>
    <dbReference type="NCBI Taxonomy" id="48144"/>
    <lineage>
        <taxon>Eukaryota</taxon>
        <taxon>Metazoa</taxon>
        <taxon>Ecdysozoa</taxon>
        <taxon>Arthropoda</taxon>
        <taxon>Crustacea</taxon>
        <taxon>Multicrustacea</taxon>
        <taxon>Malacostraca</taxon>
        <taxon>Eumalacostraca</taxon>
        <taxon>Eucarida</taxon>
        <taxon>Euphausiacea</taxon>
        <taxon>Euphausiidae</taxon>
        <taxon>Meganyctiphanes</taxon>
    </lineage>
</organism>
<comment type="caution">
    <text evidence="6">The sequence shown here is derived from an EMBL/GenBank/DDBJ whole genome shotgun (WGS) entry which is preliminary data.</text>
</comment>
<dbReference type="PANTHER" id="PTHR10151">
    <property type="entry name" value="ECTONUCLEOTIDE PYROPHOSPHATASE/PHOSPHODIESTERASE"/>
    <property type="match status" value="1"/>
</dbReference>
<evidence type="ECO:0000259" key="5">
    <source>
        <dbReference type="SMART" id="SM00477"/>
    </source>
</evidence>
<dbReference type="Gene3D" id="3.40.720.10">
    <property type="entry name" value="Alkaline Phosphatase, subunit A"/>
    <property type="match status" value="1"/>
</dbReference>
<protein>
    <recommendedName>
        <fullName evidence="5">ENPP1-3/EXOG-like endonuclease/phosphodiesterase domain-containing protein</fullName>
    </recommendedName>
</protein>
<evidence type="ECO:0000256" key="3">
    <source>
        <dbReference type="SAM" id="MobiDB-lite"/>
    </source>
</evidence>
<dbReference type="CDD" id="cd16018">
    <property type="entry name" value="Enpp"/>
    <property type="match status" value="1"/>
</dbReference>
<dbReference type="InterPro" id="IPR044925">
    <property type="entry name" value="His-Me_finger_sf"/>
</dbReference>
<keyword evidence="4" id="KW-0812">Transmembrane</keyword>
<dbReference type="Gene3D" id="3.30.1360.180">
    <property type="match status" value="1"/>
</dbReference>
<sequence>MESRRIIFLVVGILLVSSSIIGIALALFVNRAAPKYKVDECPAEYGLNPVLIVSLDGFRADYLERGLTPHIQALADAGVHAPFMKPSYPSVTFPNHYTIVTGSYPETHGIIANKFYDPEFKSVFSVGSEESTNGRWWGAQPIWNTVNAQGKKSATFFWPGSDADINGTHPTYWFPYDGDVTFEDRVDQVLAWVAMDESERPSFISLYFDEPDHTGHGEGPDSPQVNDQLVRVDGMIQRLTQGLMDQGHAGCVNLIIIADHGMAFSGEGKVFKVADYIANVSDRAYTYTGAFGRVDPKDEDPEVKFGMMEKLVCQDPKMRAYDYEGLPTRLHFSNNPRIEEIVMDLEPGYTLSVTSDWFLEGQHGYDNYDSLMNALFLAAGPAFQEKIEVEPFQNIELYNLMCHLAGIVPAPNNGTQGSLDHILKSPPPRDPLPEESKPPTAEFPSEEELPNRLGISGCPGDLQAPEDWVYSLDVPEAVKSELEQYHLPWGIPHSGDLPADVSLLHHGEYVTGYSSTLRMPLWTSFTISGFTHQVPIYEWSSDPRLTEENTPTCAAYDELKNVSMGPLFPPGHSKNSTLERVPYVVSNAVPMTSQVSEKWQELLVTKLNSWVMNYGGVNVIAGPIFDNDADSHPDDFTGFGATPEVPSDLFVVMTRCKTHASPEMCDPSQLDAQAFIYPLVQRVPNCMEPAEYMLMFSSKVRDVELATGLDLYPNLEFHDRVRTLVRIHDKLWN</sequence>
<dbReference type="SUPFAM" id="SSF53649">
    <property type="entry name" value="Alkaline phosphatase-like"/>
    <property type="match status" value="1"/>
</dbReference>
<dbReference type="Proteomes" id="UP001497623">
    <property type="component" value="Unassembled WGS sequence"/>
</dbReference>
<gene>
    <name evidence="6" type="ORF">MNOR_LOCUS9732</name>
</gene>
<keyword evidence="4" id="KW-1133">Transmembrane helix</keyword>
<name>A0AAV2Q8P1_MEGNR</name>
<feature type="transmembrane region" description="Helical" evidence="4">
    <location>
        <begin position="7"/>
        <end position="29"/>
    </location>
</feature>
<evidence type="ECO:0000256" key="1">
    <source>
        <dbReference type="ARBA" id="ARBA00022801"/>
    </source>
</evidence>
<dbReference type="InterPro" id="IPR017850">
    <property type="entry name" value="Alkaline_phosphatase_core_sf"/>
</dbReference>
<keyword evidence="4" id="KW-0472">Membrane</keyword>
<evidence type="ECO:0000256" key="2">
    <source>
        <dbReference type="ARBA" id="ARBA00023180"/>
    </source>
</evidence>
<feature type="region of interest" description="Disordered" evidence="3">
    <location>
        <begin position="415"/>
        <end position="457"/>
    </location>
</feature>
<accession>A0AAV2Q8P1</accession>
<dbReference type="SUPFAM" id="SSF54060">
    <property type="entry name" value="His-Me finger endonucleases"/>
    <property type="match status" value="1"/>
</dbReference>
<keyword evidence="7" id="KW-1185">Reference proteome</keyword>